<dbReference type="PATRIC" id="fig|1339316.3.peg.5452"/>
<proteinExistence type="predicted"/>
<name>A0A015X4T8_BACFG</name>
<evidence type="ECO:0000313" key="2">
    <source>
        <dbReference type="Proteomes" id="UP000020773"/>
    </source>
</evidence>
<organism evidence="1 2">
    <name type="scientific">Bacteroides fragilis str. 3998T(B)3</name>
    <dbReference type="NCBI Taxonomy" id="1339316"/>
    <lineage>
        <taxon>Bacteria</taxon>
        <taxon>Pseudomonadati</taxon>
        <taxon>Bacteroidota</taxon>
        <taxon>Bacteroidia</taxon>
        <taxon>Bacteroidales</taxon>
        <taxon>Bacteroidaceae</taxon>
        <taxon>Bacteroides</taxon>
    </lineage>
</organism>
<protein>
    <submittedName>
        <fullName evidence="1">Uncharacterized protein</fullName>
    </submittedName>
</protein>
<comment type="caution">
    <text evidence="1">The sequence shown here is derived from an EMBL/GenBank/DDBJ whole genome shotgun (WGS) entry which is preliminary data.</text>
</comment>
<dbReference type="GeneID" id="82189559"/>
<gene>
    <name evidence="1" type="ORF">M125_5819</name>
</gene>
<dbReference type="AlphaFoldDB" id="A0A015X4T8"/>
<dbReference type="Proteomes" id="UP000020773">
    <property type="component" value="Unassembled WGS sequence"/>
</dbReference>
<dbReference type="EMBL" id="JGDB01000420">
    <property type="protein sequence ID" value="EXY87570.1"/>
    <property type="molecule type" value="Genomic_DNA"/>
</dbReference>
<reference evidence="1 2" key="1">
    <citation type="submission" date="2014-02" db="EMBL/GenBank/DDBJ databases">
        <authorList>
            <person name="Sears C."/>
            <person name="Carroll K."/>
            <person name="Sack B.R."/>
            <person name="Qadri F."/>
            <person name="Myers L.L."/>
            <person name="Chung G.-T."/>
            <person name="Escheverria P."/>
            <person name="Fraser C.M."/>
            <person name="Sadzewicz L."/>
            <person name="Shefchek K.A."/>
            <person name="Tallon L."/>
            <person name="Das S.P."/>
            <person name="Daugherty S."/>
            <person name="Mongodin E.F."/>
        </authorList>
    </citation>
    <scope>NUCLEOTIDE SEQUENCE [LARGE SCALE GENOMIC DNA]</scope>
    <source>
        <strain evidence="2">3998T(B)3</strain>
    </source>
</reference>
<evidence type="ECO:0000313" key="1">
    <source>
        <dbReference type="EMBL" id="EXY87570.1"/>
    </source>
</evidence>
<dbReference type="RefSeq" id="WP_255343988.1">
    <property type="nucleotide sequence ID" value="NZ_JGDB01000420.1"/>
</dbReference>
<sequence>MLKPKASNRTKSLVKWGGYSFEVWQNGDKNISYSSFIISDCRYM</sequence>
<accession>A0A015X4T8</accession>